<dbReference type="PANTHER" id="PTHR46115">
    <property type="entry name" value="THIOREDOXIN-LIKE PROTEIN 1"/>
    <property type="match status" value="1"/>
</dbReference>
<dbReference type="OrthoDB" id="2121326at2759"/>
<dbReference type="SUPFAM" id="SSF52833">
    <property type="entry name" value="Thioredoxin-like"/>
    <property type="match status" value="1"/>
</dbReference>
<protein>
    <recommendedName>
        <fullName evidence="2">Thioredoxin domain-containing protein</fullName>
    </recommendedName>
</protein>
<feature type="domain" description="Thioredoxin" evidence="2">
    <location>
        <begin position="1"/>
        <end position="111"/>
    </location>
</feature>
<evidence type="ECO:0000313" key="3">
    <source>
        <dbReference type="EMBL" id="CAI5442271.1"/>
    </source>
</evidence>
<keyword evidence="1" id="KW-1015">Disulfide bond</keyword>
<dbReference type="CDD" id="cd02947">
    <property type="entry name" value="TRX_family"/>
    <property type="match status" value="1"/>
</dbReference>
<keyword evidence="4" id="KW-1185">Reference proteome</keyword>
<dbReference type="Proteomes" id="UP001152747">
    <property type="component" value="Unassembled WGS sequence"/>
</dbReference>
<dbReference type="InterPro" id="IPR013766">
    <property type="entry name" value="Thioredoxin_domain"/>
</dbReference>
<comment type="caution">
    <text evidence="3">The sequence shown here is derived from an EMBL/GenBank/DDBJ whole genome shotgun (WGS) entry which is preliminary data.</text>
</comment>
<dbReference type="Gene3D" id="3.40.30.10">
    <property type="entry name" value="Glutaredoxin"/>
    <property type="match status" value="1"/>
</dbReference>
<gene>
    <name evidence="3" type="ORF">CAMP_LOCUS4908</name>
</gene>
<dbReference type="AlphaFoldDB" id="A0A9P1MZS3"/>
<proteinExistence type="predicted"/>
<name>A0A9P1MZS3_9PELO</name>
<dbReference type="EMBL" id="CANHGI010000002">
    <property type="protein sequence ID" value="CAI5442271.1"/>
    <property type="molecule type" value="Genomic_DNA"/>
</dbReference>
<dbReference type="InterPro" id="IPR017937">
    <property type="entry name" value="Thioredoxin_CS"/>
</dbReference>
<organism evidence="3 4">
    <name type="scientific">Caenorhabditis angaria</name>
    <dbReference type="NCBI Taxonomy" id="860376"/>
    <lineage>
        <taxon>Eukaryota</taxon>
        <taxon>Metazoa</taxon>
        <taxon>Ecdysozoa</taxon>
        <taxon>Nematoda</taxon>
        <taxon>Chromadorea</taxon>
        <taxon>Rhabditida</taxon>
        <taxon>Rhabditina</taxon>
        <taxon>Rhabditomorpha</taxon>
        <taxon>Rhabditoidea</taxon>
        <taxon>Rhabditidae</taxon>
        <taxon>Peloderinae</taxon>
        <taxon>Caenorhabditis</taxon>
    </lineage>
</organism>
<dbReference type="PROSITE" id="PS51352">
    <property type="entry name" value="THIOREDOXIN_2"/>
    <property type="match status" value="1"/>
</dbReference>
<evidence type="ECO:0000259" key="2">
    <source>
        <dbReference type="PROSITE" id="PS51352"/>
    </source>
</evidence>
<dbReference type="FunFam" id="3.40.30.10:FF:000245">
    <property type="entry name" value="Thioredoxin"/>
    <property type="match status" value="1"/>
</dbReference>
<dbReference type="InterPro" id="IPR036249">
    <property type="entry name" value="Thioredoxin-like_sf"/>
</dbReference>
<evidence type="ECO:0000256" key="1">
    <source>
        <dbReference type="ARBA" id="ARBA00023157"/>
    </source>
</evidence>
<reference evidence="3" key="1">
    <citation type="submission" date="2022-11" db="EMBL/GenBank/DDBJ databases">
        <authorList>
            <person name="Kikuchi T."/>
        </authorList>
    </citation>
    <scope>NUCLEOTIDE SEQUENCE</scope>
    <source>
        <strain evidence="3">PS1010</strain>
    </source>
</reference>
<sequence>MSSEDDRVIEVPDNDQFVRILEKNVDKVVILDFYATWCGPCKAIAPMYKKLSIEYPNIVFLKIDVDECEDICTKYDVKLMPTFVFLKNGEQIDLLEGGVDIELQEKVKKHA</sequence>
<accession>A0A9P1MZS3</accession>
<dbReference type="PRINTS" id="PR00421">
    <property type="entry name" value="THIOREDOXIN"/>
</dbReference>
<dbReference type="PROSITE" id="PS00194">
    <property type="entry name" value="THIOREDOXIN_1"/>
    <property type="match status" value="1"/>
</dbReference>
<dbReference type="Pfam" id="PF00085">
    <property type="entry name" value="Thioredoxin"/>
    <property type="match status" value="1"/>
</dbReference>
<evidence type="ECO:0000313" key="4">
    <source>
        <dbReference type="Proteomes" id="UP001152747"/>
    </source>
</evidence>